<dbReference type="Proteomes" id="UP000053467">
    <property type="component" value="Unassembled WGS sequence"/>
</dbReference>
<evidence type="ECO:0000313" key="11">
    <source>
        <dbReference type="EMBL" id="KUK86356.1"/>
    </source>
</evidence>
<keyword evidence="3" id="KW-1003">Cell membrane</keyword>
<feature type="domain" description="Tripartite ATP-independent periplasmic transporters DctQ component" evidence="10">
    <location>
        <begin position="26"/>
        <end position="151"/>
    </location>
</feature>
<evidence type="ECO:0000256" key="6">
    <source>
        <dbReference type="ARBA" id="ARBA00022989"/>
    </source>
</evidence>
<keyword evidence="4" id="KW-0997">Cell inner membrane</keyword>
<feature type="transmembrane region" description="Helical" evidence="9">
    <location>
        <begin position="86"/>
        <end position="107"/>
    </location>
</feature>
<feature type="transmembrane region" description="Helical" evidence="9">
    <location>
        <begin position="127"/>
        <end position="150"/>
    </location>
</feature>
<accession>A0A101I063</accession>
<dbReference type="GO" id="GO:0015740">
    <property type="term" value="P:C4-dicarboxylate transport"/>
    <property type="evidence" value="ECO:0007669"/>
    <property type="project" value="TreeGrafter"/>
</dbReference>
<dbReference type="EMBL" id="LGGX01000021">
    <property type="protein sequence ID" value="KUK86356.1"/>
    <property type="molecule type" value="Genomic_DNA"/>
</dbReference>
<name>A0A101I063_UNCT6</name>
<organism evidence="11 12">
    <name type="scientific">candidate division TA06 bacterium 34_109</name>
    <dbReference type="NCBI Taxonomy" id="1635277"/>
    <lineage>
        <taxon>Bacteria</taxon>
        <taxon>Bacteria division TA06</taxon>
    </lineage>
</organism>
<gene>
    <name evidence="11" type="ORF">XE03_1551</name>
</gene>
<keyword evidence="7 9" id="KW-0472">Membrane</keyword>
<keyword evidence="5 9" id="KW-0812">Transmembrane</keyword>
<evidence type="ECO:0000256" key="5">
    <source>
        <dbReference type="ARBA" id="ARBA00022692"/>
    </source>
</evidence>
<evidence type="ECO:0000313" key="12">
    <source>
        <dbReference type="Proteomes" id="UP000053467"/>
    </source>
</evidence>
<comment type="similarity">
    <text evidence="8">Belongs to the TRAP transporter small permease family.</text>
</comment>
<dbReference type="InterPro" id="IPR007387">
    <property type="entry name" value="TRAP_DctQ"/>
</dbReference>
<dbReference type="AlphaFoldDB" id="A0A101I063"/>
<evidence type="ECO:0000259" key="10">
    <source>
        <dbReference type="Pfam" id="PF04290"/>
    </source>
</evidence>
<keyword evidence="2" id="KW-0813">Transport</keyword>
<evidence type="ECO:0000256" key="1">
    <source>
        <dbReference type="ARBA" id="ARBA00004429"/>
    </source>
</evidence>
<evidence type="ECO:0000256" key="4">
    <source>
        <dbReference type="ARBA" id="ARBA00022519"/>
    </source>
</evidence>
<comment type="caution">
    <text evidence="11">The sequence shown here is derived from an EMBL/GenBank/DDBJ whole genome shotgun (WGS) entry which is preliminary data.</text>
</comment>
<dbReference type="PANTHER" id="PTHR35011:SF2">
    <property type="entry name" value="2,3-DIKETO-L-GULONATE TRAP TRANSPORTER SMALL PERMEASE PROTEIN YIAM"/>
    <property type="match status" value="1"/>
</dbReference>
<keyword evidence="6 9" id="KW-1133">Transmembrane helix</keyword>
<evidence type="ECO:0000256" key="2">
    <source>
        <dbReference type="ARBA" id="ARBA00022448"/>
    </source>
</evidence>
<protein>
    <recommendedName>
        <fullName evidence="10">Tripartite ATP-independent periplasmic transporters DctQ component domain-containing protein</fullName>
    </recommendedName>
</protein>
<sequence>MKIKELYKKICSVEIALAIFCLVFTVVLMTISAIMRTVGLPINWGLDISLLSFTWCTFLGADAALREDKLFNVDLLLKKIPENIRRYLELANYIMILIFLSMLVYLGVYLSIFSRHRSFQGIPTLSYSWVTISVPICSILMIITGIIKVYKKYIMNSKKH</sequence>
<dbReference type="InterPro" id="IPR055348">
    <property type="entry name" value="DctQ"/>
</dbReference>
<reference evidence="12" key="1">
    <citation type="journal article" date="2015" name="MBio">
        <title>Genome-Resolved Metagenomic Analysis Reveals Roles for Candidate Phyla and Other Microbial Community Members in Biogeochemical Transformations in Oil Reservoirs.</title>
        <authorList>
            <person name="Hu P."/>
            <person name="Tom L."/>
            <person name="Singh A."/>
            <person name="Thomas B.C."/>
            <person name="Baker B.J."/>
            <person name="Piceno Y.M."/>
            <person name="Andersen G.L."/>
            <person name="Banfield J.F."/>
        </authorList>
    </citation>
    <scope>NUCLEOTIDE SEQUENCE [LARGE SCALE GENOMIC DNA]</scope>
</reference>
<dbReference type="GO" id="GO:0022857">
    <property type="term" value="F:transmembrane transporter activity"/>
    <property type="evidence" value="ECO:0007669"/>
    <property type="project" value="TreeGrafter"/>
</dbReference>
<evidence type="ECO:0000256" key="7">
    <source>
        <dbReference type="ARBA" id="ARBA00023136"/>
    </source>
</evidence>
<feature type="transmembrane region" description="Helical" evidence="9">
    <location>
        <begin position="12"/>
        <end position="35"/>
    </location>
</feature>
<dbReference type="GO" id="GO:0005886">
    <property type="term" value="C:plasma membrane"/>
    <property type="evidence" value="ECO:0007669"/>
    <property type="project" value="UniProtKB-SubCell"/>
</dbReference>
<evidence type="ECO:0000256" key="9">
    <source>
        <dbReference type="SAM" id="Phobius"/>
    </source>
</evidence>
<dbReference type="PANTHER" id="PTHR35011">
    <property type="entry name" value="2,3-DIKETO-L-GULONATE TRAP TRANSPORTER SMALL PERMEASE PROTEIN YIAM"/>
    <property type="match status" value="1"/>
</dbReference>
<comment type="subcellular location">
    <subcellularLocation>
        <location evidence="1">Cell inner membrane</location>
        <topology evidence="1">Multi-pass membrane protein</topology>
    </subcellularLocation>
</comment>
<evidence type="ECO:0000256" key="8">
    <source>
        <dbReference type="ARBA" id="ARBA00038436"/>
    </source>
</evidence>
<evidence type="ECO:0000256" key="3">
    <source>
        <dbReference type="ARBA" id="ARBA00022475"/>
    </source>
</evidence>
<dbReference type="Pfam" id="PF04290">
    <property type="entry name" value="DctQ"/>
    <property type="match status" value="1"/>
</dbReference>
<proteinExistence type="inferred from homology"/>